<name>A0A1C1YYB9_9HYPH</name>
<accession>A0A1C1YYB9</accession>
<dbReference type="AlphaFoldDB" id="A0A1C1YYB9"/>
<organism evidence="1 2">
    <name type="scientific">Hoeflea olei</name>
    <dbReference type="NCBI Taxonomy" id="1480615"/>
    <lineage>
        <taxon>Bacteria</taxon>
        <taxon>Pseudomonadati</taxon>
        <taxon>Pseudomonadota</taxon>
        <taxon>Alphaproteobacteria</taxon>
        <taxon>Hyphomicrobiales</taxon>
        <taxon>Rhizobiaceae</taxon>
        <taxon>Hoeflea</taxon>
    </lineage>
</organism>
<comment type="caution">
    <text evidence="1">The sequence shown here is derived from an EMBL/GenBank/DDBJ whole genome shotgun (WGS) entry which is preliminary data.</text>
</comment>
<sequence length="455" mass="49199">MRKVLISDSPKPKGKLDAHEQIHPLALSSEHPLVTANTADVNDKSWNHLYGAMIDGLNISPSNFQLIYPFTTWDWPVVPTGYTSAAQWDFCSTVPQFSATGQYTSAGTAFNDSYGQMLNVVSAATSDPKLKADIEQARNMLQLAANNYDTIYKQSVAAYQTETGGTNTPPYTEWLGTFGGRSWASQLDSAYKNVQAQQDVYNQLLSEVTTPGLKDAQDRLNNKDYYTKLQDPSLSAFPAVPGYSISMDATTWLNKVKAGTGGSSGSISFANSQAEYDYKKTWAGGSASIGYAFWSVNVGGSWERIDEFSSDSELKVTVSFKAWDQISINASRWYNGAFVTGIKDGPFIRGYSPYGDSSSNAVWGADGIMSVQKVGMLVCYKPSFSITVSQSSFKSFSEKWSVSGGLRIGPFNFSGGGGSSSSGWKADAASKTFTGESTAETALIMGTNINLINPK</sequence>
<reference evidence="1 2" key="1">
    <citation type="submission" date="2015-12" db="EMBL/GenBank/DDBJ databases">
        <authorList>
            <person name="Shamseldin A."/>
            <person name="Moawad H."/>
            <person name="Abd El-Rahim W.M."/>
            <person name="Sadowsky M.J."/>
        </authorList>
    </citation>
    <scope>NUCLEOTIDE SEQUENCE [LARGE SCALE GENOMIC DNA]</scope>
    <source>
        <strain evidence="1 2">JC234</strain>
    </source>
</reference>
<evidence type="ECO:0000313" key="1">
    <source>
        <dbReference type="EMBL" id="OCW58457.1"/>
    </source>
</evidence>
<dbReference type="OrthoDB" id="1550318at2"/>
<proteinExistence type="predicted"/>
<gene>
    <name evidence="1" type="ORF">AWJ14_18330</name>
</gene>
<dbReference type="Proteomes" id="UP000094795">
    <property type="component" value="Unassembled WGS sequence"/>
</dbReference>
<evidence type="ECO:0000313" key="2">
    <source>
        <dbReference type="Proteomes" id="UP000094795"/>
    </source>
</evidence>
<dbReference type="EMBL" id="LQZT01000006">
    <property type="protein sequence ID" value="OCW58457.1"/>
    <property type="molecule type" value="Genomic_DNA"/>
</dbReference>
<keyword evidence="2" id="KW-1185">Reference proteome</keyword>
<protein>
    <submittedName>
        <fullName evidence="1">Uncharacterized protein</fullName>
    </submittedName>
</protein>
<dbReference type="RefSeq" id="WP_066176382.1">
    <property type="nucleotide sequence ID" value="NZ_LQZT01000006.1"/>
</dbReference>